<evidence type="ECO:0000256" key="7">
    <source>
        <dbReference type="ARBA" id="ARBA00022840"/>
    </source>
</evidence>
<dbReference type="Pfam" id="PF01909">
    <property type="entry name" value="NTP_transf_2"/>
    <property type="match status" value="1"/>
</dbReference>
<keyword evidence="3" id="KW-0808">Transferase</keyword>
<keyword evidence="2" id="KW-1277">Toxin-antitoxin system</keyword>
<keyword evidence="7" id="KW-0067">ATP-binding</keyword>
<evidence type="ECO:0000256" key="8">
    <source>
        <dbReference type="ARBA" id="ARBA00022842"/>
    </source>
</evidence>
<dbReference type="PROSITE" id="PS50943">
    <property type="entry name" value="HTH_CROC1"/>
    <property type="match status" value="1"/>
</dbReference>
<dbReference type="InterPro" id="IPR001387">
    <property type="entry name" value="Cro/C1-type_HTH"/>
</dbReference>
<dbReference type="SMART" id="SM00530">
    <property type="entry name" value="HTH_XRE"/>
    <property type="match status" value="1"/>
</dbReference>
<dbReference type="AlphaFoldDB" id="A0AAU8G011"/>
<name>A0AAU8G011_9MICO</name>
<dbReference type="InterPro" id="IPR052038">
    <property type="entry name" value="Type-VII_TA_antitoxin"/>
</dbReference>
<dbReference type="GO" id="GO:0005524">
    <property type="term" value="F:ATP binding"/>
    <property type="evidence" value="ECO:0007669"/>
    <property type="project" value="UniProtKB-KW"/>
</dbReference>
<keyword evidence="6" id="KW-0547">Nucleotide-binding</keyword>
<keyword evidence="8" id="KW-0460">Magnesium</keyword>
<dbReference type="InterPro" id="IPR010982">
    <property type="entry name" value="Lambda_DNA-bd_dom_sf"/>
</dbReference>
<keyword evidence="5" id="KW-0479">Metal-binding</keyword>
<feature type="compositionally biased region" description="Polar residues" evidence="10">
    <location>
        <begin position="16"/>
        <end position="31"/>
    </location>
</feature>
<gene>
    <name evidence="12" type="ORF">ABRQ22_15865</name>
</gene>
<comment type="similarity">
    <text evidence="9">Belongs to the MntA antitoxin family.</text>
</comment>
<reference evidence="12" key="1">
    <citation type="submission" date="2024-06" db="EMBL/GenBank/DDBJ databases">
        <title>Complete genome sequence of the cellulolytic actinobacterium, Cellulosimicrobium ES-005.</title>
        <authorList>
            <person name="Matthews C.T."/>
            <person name="Underwood K.D."/>
            <person name="Ghanchi K.M."/>
            <person name="Fields S.D."/>
            <person name="Gardner S.G."/>
        </authorList>
    </citation>
    <scope>NUCLEOTIDE SEQUENCE</scope>
    <source>
        <strain evidence="12">ES-005</strain>
    </source>
</reference>
<comment type="cofactor">
    <cofactor evidence="1">
        <name>Mg(2+)</name>
        <dbReference type="ChEBI" id="CHEBI:18420"/>
    </cofactor>
</comment>
<dbReference type="PANTHER" id="PTHR33571:SF12">
    <property type="entry name" value="BSL3053 PROTEIN"/>
    <property type="match status" value="1"/>
</dbReference>
<evidence type="ECO:0000256" key="10">
    <source>
        <dbReference type="SAM" id="MobiDB-lite"/>
    </source>
</evidence>
<sequence>MSTAGTIRACRERAGMSQSELAARAGTSQPAVSRYESGASSPSVKTLERLLAAAGARLELAAIPVERRFDARTPRMAHLRAHRQEIRAAARRHGATDVRIFGSVARGDDGPDSDVDILVDLDVRRLGLLPVARLADELSELLDEQVDVVPVDALAPHVAESALAQAVSL</sequence>
<feature type="region of interest" description="Disordered" evidence="10">
    <location>
        <begin position="1"/>
        <end position="40"/>
    </location>
</feature>
<dbReference type="EMBL" id="CP159290">
    <property type="protein sequence ID" value="XCH29054.1"/>
    <property type="molecule type" value="Genomic_DNA"/>
</dbReference>
<dbReference type="InterPro" id="IPR043519">
    <property type="entry name" value="NT_sf"/>
</dbReference>
<dbReference type="GO" id="GO:0003677">
    <property type="term" value="F:DNA binding"/>
    <property type="evidence" value="ECO:0007669"/>
    <property type="project" value="InterPro"/>
</dbReference>
<accession>A0AAU8G011</accession>
<evidence type="ECO:0000256" key="6">
    <source>
        <dbReference type="ARBA" id="ARBA00022741"/>
    </source>
</evidence>
<dbReference type="GO" id="GO:0016779">
    <property type="term" value="F:nucleotidyltransferase activity"/>
    <property type="evidence" value="ECO:0007669"/>
    <property type="project" value="UniProtKB-KW"/>
</dbReference>
<dbReference type="CDD" id="cd05403">
    <property type="entry name" value="NT_KNTase_like"/>
    <property type="match status" value="1"/>
</dbReference>
<proteinExistence type="inferred from homology"/>
<dbReference type="CDD" id="cd00093">
    <property type="entry name" value="HTH_XRE"/>
    <property type="match status" value="1"/>
</dbReference>
<dbReference type="Pfam" id="PF01381">
    <property type="entry name" value="HTH_3"/>
    <property type="match status" value="1"/>
</dbReference>
<evidence type="ECO:0000256" key="5">
    <source>
        <dbReference type="ARBA" id="ARBA00022723"/>
    </source>
</evidence>
<evidence type="ECO:0000256" key="9">
    <source>
        <dbReference type="ARBA" id="ARBA00038276"/>
    </source>
</evidence>
<evidence type="ECO:0000256" key="2">
    <source>
        <dbReference type="ARBA" id="ARBA00022649"/>
    </source>
</evidence>
<dbReference type="RefSeq" id="WP_353707420.1">
    <property type="nucleotide sequence ID" value="NZ_CP159290.1"/>
</dbReference>
<organism evidence="12">
    <name type="scientific">Cellulosimicrobium sp. ES-005</name>
    <dbReference type="NCBI Taxonomy" id="3163031"/>
    <lineage>
        <taxon>Bacteria</taxon>
        <taxon>Bacillati</taxon>
        <taxon>Actinomycetota</taxon>
        <taxon>Actinomycetes</taxon>
        <taxon>Micrococcales</taxon>
        <taxon>Promicromonosporaceae</taxon>
        <taxon>Cellulosimicrobium</taxon>
    </lineage>
</organism>
<dbReference type="Gene3D" id="3.30.460.10">
    <property type="entry name" value="Beta Polymerase, domain 2"/>
    <property type="match status" value="1"/>
</dbReference>
<evidence type="ECO:0000256" key="3">
    <source>
        <dbReference type="ARBA" id="ARBA00022679"/>
    </source>
</evidence>
<dbReference type="SUPFAM" id="SSF81301">
    <property type="entry name" value="Nucleotidyltransferase"/>
    <property type="match status" value="1"/>
</dbReference>
<evidence type="ECO:0000313" key="12">
    <source>
        <dbReference type="EMBL" id="XCH29054.1"/>
    </source>
</evidence>
<protein>
    <submittedName>
        <fullName evidence="12">Helix-turn-helix domain-containing protein</fullName>
    </submittedName>
</protein>
<feature type="domain" description="HTH cro/C1-type" evidence="11">
    <location>
        <begin position="7"/>
        <end position="61"/>
    </location>
</feature>
<evidence type="ECO:0000256" key="1">
    <source>
        <dbReference type="ARBA" id="ARBA00001946"/>
    </source>
</evidence>
<dbReference type="Gene3D" id="1.10.260.40">
    <property type="entry name" value="lambda repressor-like DNA-binding domains"/>
    <property type="match status" value="1"/>
</dbReference>
<evidence type="ECO:0000256" key="4">
    <source>
        <dbReference type="ARBA" id="ARBA00022695"/>
    </source>
</evidence>
<dbReference type="InterPro" id="IPR002934">
    <property type="entry name" value="Polymerase_NTP_transf_dom"/>
</dbReference>
<dbReference type="SUPFAM" id="SSF47413">
    <property type="entry name" value="lambda repressor-like DNA-binding domains"/>
    <property type="match status" value="1"/>
</dbReference>
<dbReference type="PANTHER" id="PTHR33571">
    <property type="entry name" value="SSL8005 PROTEIN"/>
    <property type="match status" value="1"/>
</dbReference>
<evidence type="ECO:0000259" key="11">
    <source>
        <dbReference type="PROSITE" id="PS50943"/>
    </source>
</evidence>
<dbReference type="GO" id="GO:0046872">
    <property type="term" value="F:metal ion binding"/>
    <property type="evidence" value="ECO:0007669"/>
    <property type="project" value="UniProtKB-KW"/>
</dbReference>
<keyword evidence="4" id="KW-0548">Nucleotidyltransferase</keyword>